<proteinExistence type="predicted"/>
<organism evidence="1 2">
    <name type="scientific">Mycobacterium talmoniae</name>
    <dbReference type="NCBI Taxonomy" id="1858794"/>
    <lineage>
        <taxon>Bacteria</taxon>
        <taxon>Bacillati</taxon>
        <taxon>Actinomycetota</taxon>
        <taxon>Actinomycetes</taxon>
        <taxon>Mycobacteriales</taxon>
        <taxon>Mycobacteriaceae</taxon>
        <taxon>Mycobacterium</taxon>
    </lineage>
</organism>
<accession>A0A2S8BGC5</accession>
<gene>
    <name evidence="1" type="ORF">C1Y40_04122</name>
</gene>
<dbReference type="Proteomes" id="UP000238296">
    <property type="component" value="Unassembled WGS sequence"/>
</dbReference>
<dbReference type="EMBL" id="PPEA01000601">
    <property type="protein sequence ID" value="PQM45678.1"/>
    <property type="molecule type" value="Genomic_DNA"/>
</dbReference>
<evidence type="ECO:0000313" key="1">
    <source>
        <dbReference type="EMBL" id="PQM45678.1"/>
    </source>
</evidence>
<dbReference type="AlphaFoldDB" id="A0A2S8BGC5"/>
<protein>
    <submittedName>
        <fullName evidence="1">Uncharacterized protein</fullName>
    </submittedName>
</protein>
<name>A0A2S8BGC5_9MYCO</name>
<evidence type="ECO:0000313" key="2">
    <source>
        <dbReference type="Proteomes" id="UP000238296"/>
    </source>
</evidence>
<reference evidence="1 2" key="1">
    <citation type="journal article" date="2017" name="Int. J. Syst. Evol. Microbiol.">
        <title>Mycobacterium talmoniae sp. nov., a slowly growing mycobacterium isolated from human respiratory samples.</title>
        <authorList>
            <person name="Davidson R.M."/>
            <person name="DeGroote M.A."/>
            <person name="Marola J.L."/>
            <person name="Buss S."/>
            <person name="Jones V."/>
            <person name="McNeil M.R."/>
            <person name="Freifeld A.G."/>
            <person name="Elaine Epperson L."/>
            <person name="Hasan N.A."/>
            <person name="Jackson M."/>
            <person name="Iwen P.C."/>
            <person name="Salfinger M."/>
            <person name="Strong M."/>
        </authorList>
    </citation>
    <scope>NUCLEOTIDE SEQUENCE [LARGE SCALE GENOMIC DNA]</scope>
    <source>
        <strain evidence="1 2">ATCC BAA-2683</strain>
    </source>
</reference>
<comment type="caution">
    <text evidence="1">The sequence shown here is derived from an EMBL/GenBank/DDBJ whole genome shotgun (WGS) entry which is preliminary data.</text>
</comment>
<sequence>MPRDDAAQLIARGLPSLPHPDGRPRRLMHFSQFGRDDATAQKVGALANEIGESIVHLLERGGYTLVHKDDPKPADAEGYKTVVGKCALCGKQLLRFGVDENLSATFTRIALKSFAALNPECPHD</sequence>